<dbReference type="STRING" id="1965070.A0A443QMG9"/>
<dbReference type="InterPro" id="IPR045325">
    <property type="entry name" value="TMEM70/TMEM186/TMEM223"/>
</dbReference>
<dbReference type="Proteomes" id="UP000285301">
    <property type="component" value="Unassembled WGS sequence"/>
</dbReference>
<dbReference type="PANTHER" id="PTHR13281">
    <property type="entry name" value="TRANSMEMBRANE PROTEIN 70, MITOCHONDRIAL"/>
    <property type="match status" value="1"/>
</dbReference>
<evidence type="ECO:0000256" key="1">
    <source>
        <dbReference type="ARBA" id="ARBA00005280"/>
    </source>
</evidence>
<keyword evidence="2" id="KW-1133">Transmembrane helix</keyword>
<dbReference type="PANTHER" id="PTHR13281:SF0">
    <property type="entry name" value="TRANSMEMBRANE PROTEIN 70, MITOCHONDRIAL"/>
    <property type="match status" value="1"/>
</dbReference>
<dbReference type="GO" id="GO:0033615">
    <property type="term" value="P:mitochondrial proton-transporting ATP synthase complex assembly"/>
    <property type="evidence" value="ECO:0007669"/>
    <property type="project" value="TreeGrafter"/>
</dbReference>
<gene>
    <name evidence="3" type="ORF">B4U79_12546</name>
</gene>
<keyword evidence="4" id="KW-1185">Reference proteome</keyword>
<keyword evidence="2" id="KW-0812">Transmembrane</keyword>
<feature type="transmembrane region" description="Helical" evidence="2">
    <location>
        <begin position="62"/>
        <end position="82"/>
    </location>
</feature>
<evidence type="ECO:0000313" key="4">
    <source>
        <dbReference type="Proteomes" id="UP000285301"/>
    </source>
</evidence>
<proteinExistence type="inferred from homology"/>
<organism evidence="3 4">
    <name type="scientific">Dinothrombium tinctorium</name>
    <dbReference type="NCBI Taxonomy" id="1965070"/>
    <lineage>
        <taxon>Eukaryota</taxon>
        <taxon>Metazoa</taxon>
        <taxon>Ecdysozoa</taxon>
        <taxon>Arthropoda</taxon>
        <taxon>Chelicerata</taxon>
        <taxon>Arachnida</taxon>
        <taxon>Acari</taxon>
        <taxon>Acariformes</taxon>
        <taxon>Trombidiformes</taxon>
        <taxon>Prostigmata</taxon>
        <taxon>Anystina</taxon>
        <taxon>Parasitengona</taxon>
        <taxon>Trombidioidea</taxon>
        <taxon>Trombidiidae</taxon>
        <taxon>Dinothrombium</taxon>
    </lineage>
</organism>
<dbReference type="GO" id="GO:0031966">
    <property type="term" value="C:mitochondrial membrane"/>
    <property type="evidence" value="ECO:0007669"/>
    <property type="project" value="TreeGrafter"/>
</dbReference>
<comment type="similarity">
    <text evidence="1">Belongs to the TMEM70 family.</text>
</comment>
<reference evidence="3 4" key="1">
    <citation type="journal article" date="2018" name="Gigascience">
        <title>Genomes of trombidid mites reveal novel predicted allergens and laterally-transferred genes associated with secondary metabolism.</title>
        <authorList>
            <person name="Dong X."/>
            <person name="Chaisiri K."/>
            <person name="Xia D."/>
            <person name="Armstrong S.D."/>
            <person name="Fang Y."/>
            <person name="Donnelly M.J."/>
            <person name="Kadowaki T."/>
            <person name="McGarry J.W."/>
            <person name="Darby A.C."/>
            <person name="Makepeace B.L."/>
        </authorList>
    </citation>
    <scope>NUCLEOTIDE SEQUENCE [LARGE SCALE GENOMIC DNA]</scope>
    <source>
        <strain evidence="3">UoL-WK</strain>
    </source>
</reference>
<dbReference type="Pfam" id="PF06979">
    <property type="entry name" value="TMEM70"/>
    <property type="match status" value="1"/>
</dbReference>
<evidence type="ECO:0008006" key="5">
    <source>
        <dbReference type="Google" id="ProtNLM"/>
    </source>
</evidence>
<feature type="transmembrane region" description="Helical" evidence="2">
    <location>
        <begin position="88"/>
        <end position="110"/>
    </location>
</feature>
<evidence type="ECO:0000256" key="2">
    <source>
        <dbReference type="SAM" id="Phobius"/>
    </source>
</evidence>
<name>A0A443QMG9_9ACAR</name>
<protein>
    <recommendedName>
        <fullName evidence="5">Transmembrane protein 70-like protein</fullName>
    </recommendedName>
</protein>
<evidence type="ECO:0000313" key="3">
    <source>
        <dbReference type="EMBL" id="RWS04236.1"/>
    </source>
</evidence>
<dbReference type="AlphaFoldDB" id="A0A443QMG9"/>
<sequence>MNEFKYCVLLSKKRIHISPFFNCFRNKCTASVLQTNDEKQTHSKIGEKRLIYSGQLAKNLKAVKYFSLSTSFIGVCLQPLFLNKALNSGAVVCGVVAFTSFSFICSPLLLNLISKRYVTELYFDENEKTFTACTLSFFNRKVSVDFKASDVNIPTVPGLFTTFLVFNKLPLFVDQELVTDLEAYKHLLGFDKPLE</sequence>
<accession>A0A443QMG9</accession>
<keyword evidence="2" id="KW-0472">Membrane</keyword>
<dbReference type="EMBL" id="NCKU01005711">
    <property type="protein sequence ID" value="RWS04236.1"/>
    <property type="molecule type" value="Genomic_DNA"/>
</dbReference>
<dbReference type="InterPro" id="IPR009724">
    <property type="entry name" value="TMEM70"/>
</dbReference>
<feature type="non-terminal residue" evidence="3">
    <location>
        <position position="195"/>
    </location>
</feature>
<comment type="caution">
    <text evidence="3">The sequence shown here is derived from an EMBL/GenBank/DDBJ whole genome shotgun (WGS) entry which is preliminary data.</text>
</comment>
<dbReference type="OrthoDB" id="156886at2759"/>